<accession>A0A8J3CW62</accession>
<name>A0A8J3CW62_9BACT</name>
<evidence type="ECO:0000313" key="2">
    <source>
        <dbReference type="EMBL" id="GHB27954.1"/>
    </source>
</evidence>
<protein>
    <submittedName>
        <fullName evidence="2">Uncharacterized protein</fullName>
    </submittedName>
</protein>
<keyword evidence="1" id="KW-1133">Transmembrane helix</keyword>
<feature type="transmembrane region" description="Helical" evidence="1">
    <location>
        <begin position="147"/>
        <end position="168"/>
    </location>
</feature>
<feature type="transmembrane region" description="Helical" evidence="1">
    <location>
        <begin position="29"/>
        <end position="48"/>
    </location>
</feature>
<feature type="transmembrane region" description="Helical" evidence="1">
    <location>
        <begin position="54"/>
        <end position="73"/>
    </location>
</feature>
<gene>
    <name evidence="2" type="ORF">GCM10008106_05620</name>
</gene>
<sequence>MGINIGFILTTLLFLLFFFLGTGRNKRVLLISIIWLILISSLSLTGFFQNTNTIPPRFLIVLIGNITFIAFLYTKLKTVDLEYRYAMLVQALRVPVEITLYFLFLQKQVPEIMTFNGLNFDIIIGISALIFFILSQLFKVNLGKKTLMVWNIIGLLFLMNIVVIAILSAPLPIQQLSFQQPNIAVLSFPYILLPSFIVPIVILTHIISIKQLTKS</sequence>
<organism evidence="2 3">
    <name type="scientific">Mongoliitalea lutea</name>
    <dbReference type="NCBI Taxonomy" id="849756"/>
    <lineage>
        <taxon>Bacteria</taxon>
        <taxon>Pseudomonadati</taxon>
        <taxon>Bacteroidota</taxon>
        <taxon>Cytophagia</taxon>
        <taxon>Cytophagales</taxon>
        <taxon>Cyclobacteriaceae</taxon>
        <taxon>Mongoliitalea</taxon>
    </lineage>
</organism>
<evidence type="ECO:0000313" key="3">
    <source>
        <dbReference type="Proteomes" id="UP000642809"/>
    </source>
</evidence>
<dbReference type="AlphaFoldDB" id="A0A8J3CW62"/>
<keyword evidence="3" id="KW-1185">Reference proteome</keyword>
<dbReference type="EMBL" id="BMYF01000003">
    <property type="protein sequence ID" value="GHB27954.1"/>
    <property type="molecule type" value="Genomic_DNA"/>
</dbReference>
<dbReference type="Proteomes" id="UP000642809">
    <property type="component" value="Unassembled WGS sequence"/>
</dbReference>
<dbReference type="RefSeq" id="WP_189578938.1">
    <property type="nucleotide sequence ID" value="NZ_BMYF01000003.1"/>
</dbReference>
<feature type="transmembrane region" description="Helical" evidence="1">
    <location>
        <begin position="85"/>
        <end position="105"/>
    </location>
</feature>
<evidence type="ECO:0000256" key="1">
    <source>
        <dbReference type="SAM" id="Phobius"/>
    </source>
</evidence>
<feature type="transmembrane region" description="Helical" evidence="1">
    <location>
        <begin position="117"/>
        <end position="135"/>
    </location>
</feature>
<keyword evidence="1" id="KW-0812">Transmembrane</keyword>
<reference evidence="2" key="2">
    <citation type="submission" date="2020-09" db="EMBL/GenBank/DDBJ databases">
        <authorList>
            <person name="Sun Q."/>
            <person name="Kim S."/>
        </authorList>
    </citation>
    <scope>NUCLEOTIDE SEQUENCE</scope>
    <source>
        <strain evidence="2">KCTC 23224</strain>
    </source>
</reference>
<proteinExistence type="predicted"/>
<keyword evidence="1" id="KW-0472">Membrane</keyword>
<reference evidence="2" key="1">
    <citation type="journal article" date="2014" name="Int. J. Syst. Evol. Microbiol.">
        <title>Complete genome sequence of Corynebacterium casei LMG S-19264T (=DSM 44701T), isolated from a smear-ripened cheese.</title>
        <authorList>
            <consortium name="US DOE Joint Genome Institute (JGI-PGF)"/>
            <person name="Walter F."/>
            <person name="Albersmeier A."/>
            <person name="Kalinowski J."/>
            <person name="Ruckert C."/>
        </authorList>
    </citation>
    <scope>NUCLEOTIDE SEQUENCE</scope>
    <source>
        <strain evidence="2">KCTC 23224</strain>
    </source>
</reference>
<comment type="caution">
    <text evidence="2">The sequence shown here is derived from an EMBL/GenBank/DDBJ whole genome shotgun (WGS) entry which is preliminary data.</text>
</comment>
<feature type="transmembrane region" description="Helical" evidence="1">
    <location>
        <begin position="188"/>
        <end position="209"/>
    </location>
</feature>
<feature type="transmembrane region" description="Helical" evidence="1">
    <location>
        <begin position="6"/>
        <end position="22"/>
    </location>
</feature>